<evidence type="ECO:0000313" key="3">
    <source>
        <dbReference type="Proteomes" id="UP001314229"/>
    </source>
</evidence>
<keyword evidence="3" id="KW-1185">Reference proteome</keyword>
<name>A0AAV1P437_SCOSC</name>
<gene>
    <name evidence="2" type="ORF">FSCOSCO3_A035936</name>
</gene>
<organism evidence="2 3">
    <name type="scientific">Scomber scombrus</name>
    <name type="common">Atlantic mackerel</name>
    <name type="synonym">Scomber vernalis</name>
    <dbReference type="NCBI Taxonomy" id="13677"/>
    <lineage>
        <taxon>Eukaryota</taxon>
        <taxon>Metazoa</taxon>
        <taxon>Chordata</taxon>
        <taxon>Craniata</taxon>
        <taxon>Vertebrata</taxon>
        <taxon>Euteleostomi</taxon>
        <taxon>Actinopterygii</taxon>
        <taxon>Neopterygii</taxon>
        <taxon>Teleostei</taxon>
        <taxon>Neoteleostei</taxon>
        <taxon>Acanthomorphata</taxon>
        <taxon>Pelagiaria</taxon>
        <taxon>Scombriformes</taxon>
        <taxon>Scombridae</taxon>
        <taxon>Scomber</taxon>
    </lineage>
</organism>
<dbReference type="EMBL" id="CAWUFR010000078">
    <property type="protein sequence ID" value="CAK6965059.1"/>
    <property type="molecule type" value="Genomic_DNA"/>
</dbReference>
<proteinExistence type="predicted"/>
<feature type="region of interest" description="Disordered" evidence="1">
    <location>
        <begin position="30"/>
        <end position="51"/>
    </location>
</feature>
<evidence type="ECO:0000313" key="2">
    <source>
        <dbReference type="EMBL" id="CAK6965059.1"/>
    </source>
</evidence>
<dbReference type="Proteomes" id="UP001314229">
    <property type="component" value="Unassembled WGS sequence"/>
</dbReference>
<dbReference type="AlphaFoldDB" id="A0AAV1P437"/>
<evidence type="ECO:0000256" key="1">
    <source>
        <dbReference type="SAM" id="MobiDB-lite"/>
    </source>
</evidence>
<sequence length="51" mass="5385">MYVVLPHVSCNTGGTAIHYSAPLARRSEKAAAPAVTGQPGIHESSRMYSVD</sequence>
<protein>
    <submittedName>
        <fullName evidence="2">Uncharacterized protein</fullName>
    </submittedName>
</protein>
<accession>A0AAV1P437</accession>
<comment type="caution">
    <text evidence="2">The sequence shown here is derived from an EMBL/GenBank/DDBJ whole genome shotgun (WGS) entry which is preliminary data.</text>
</comment>
<reference evidence="2 3" key="1">
    <citation type="submission" date="2024-01" db="EMBL/GenBank/DDBJ databases">
        <authorList>
            <person name="Alioto T."/>
            <person name="Alioto T."/>
            <person name="Gomez Garrido J."/>
        </authorList>
    </citation>
    <scope>NUCLEOTIDE SEQUENCE [LARGE SCALE GENOMIC DNA]</scope>
</reference>